<dbReference type="PANTHER" id="PTHR43329">
    <property type="entry name" value="EPOXIDE HYDROLASE"/>
    <property type="match status" value="1"/>
</dbReference>
<gene>
    <name evidence="3" type="ORF">GCM10007320_30470</name>
</gene>
<name>A0ABQ3G359_9BURK</name>
<dbReference type="Pfam" id="PF00561">
    <property type="entry name" value="Abhydrolase_1"/>
    <property type="match status" value="1"/>
</dbReference>
<keyword evidence="4" id="KW-1185">Reference proteome</keyword>
<dbReference type="Gene3D" id="3.40.50.1820">
    <property type="entry name" value="alpha/beta hydrolase"/>
    <property type="match status" value="1"/>
</dbReference>
<dbReference type="PRINTS" id="PR00412">
    <property type="entry name" value="EPOXHYDRLASE"/>
</dbReference>
<accession>A0ABQ3G359</accession>
<feature type="domain" description="AB hydrolase-1" evidence="2">
    <location>
        <begin position="39"/>
        <end position="154"/>
    </location>
</feature>
<evidence type="ECO:0000313" key="4">
    <source>
        <dbReference type="Proteomes" id="UP000626210"/>
    </source>
</evidence>
<dbReference type="GO" id="GO:0016787">
    <property type="term" value="F:hydrolase activity"/>
    <property type="evidence" value="ECO:0007669"/>
    <property type="project" value="UniProtKB-KW"/>
</dbReference>
<evidence type="ECO:0000256" key="1">
    <source>
        <dbReference type="ARBA" id="ARBA00022801"/>
    </source>
</evidence>
<proteinExistence type="predicted"/>
<protein>
    <submittedName>
        <fullName evidence="3">Epoxide hydrolase</fullName>
    </submittedName>
</protein>
<dbReference type="PRINTS" id="PR00111">
    <property type="entry name" value="ABHYDROLASE"/>
</dbReference>
<dbReference type="Proteomes" id="UP000626210">
    <property type="component" value="Unassembled WGS sequence"/>
</dbReference>
<comment type="caution">
    <text evidence="3">The sequence shown here is derived from an EMBL/GenBank/DDBJ whole genome shotgun (WGS) entry which is preliminary data.</text>
</comment>
<dbReference type="InterPro" id="IPR000073">
    <property type="entry name" value="AB_hydrolase_1"/>
</dbReference>
<keyword evidence="1 3" id="KW-0378">Hydrolase</keyword>
<reference evidence="4" key="1">
    <citation type="journal article" date="2019" name="Int. J. Syst. Evol. Microbiol.">
        <title>The Global Catalogue of Microorganisms (GCM) 10K type strain sequencing project: providing services to taxonomists for standard genome sequencing and annotation.</title>
        <authorList>
            <consortium name="The Broad Institute Genomics Platform"/>
            <consortium name="The Broad Institute Genome Sequencing Center for Infectious Disease"/>
            <person name="Wu L."/>
            <person name="Ma J."/>
        </authorList>
    </citation>
    <scope>NUCLEOTIDE SEQUENCE [LARGE SCALE GENOMIC DNA]</scope>
    <source>
        <strain evidence="4">KCTC 23314</strain>
    </source>
</reference>
<dbReference type="EMBL" id="BMYK01000008">
    <property type="protein sequence ID" value="GHC85457.1"/>
    <property type="molecule type" value="Genomic_DNA"/>
</dbReference>
<dbReference type="InterPro" id="IPR029058">
    <property type="entry name" value="AB_hydrolase_fold"/>
</dbReference>
<dbReference type="SUPFAM" id="SSF53474">
    <property type="entry name" value="alpha/beta-Hydrolases"/>
    <property type="match status" value="1"/>
</dbReference>
<organism evidence="3 4">
    <name type="scientific">Pseudorhodoferax aquiterrae</name>
    <dbReference type="NCBI Taxonomy" id="747304"/>
    <lineage>
        <taxon>Bacteria</taxon>
        <taxon>Pseudomonadati</taxon>
        <taxon>Pseudomonadota</taxon>
        <taxon>Betaproteobacteria</taxon>
        <taxon>Burkholderiales</taxon>
        <taxon>Comamonadaceae</taxon>
    </lineage>
</organism>
<sequence length="334" mass="36687">MNTAASSFATAPGLPGWRRLQSNGISIAASVVAARPGRPTVVLLHGFPELAYSWRHQIAALAAAGYGVLAPDLRGYGETGAQGALEDYRMQNLALDVTGLLDALGIARAVVVGHDFGGALAWTLARDHADRVLGVVSLNTPYTRRTETDLVETMRRTRGPTHYMVQYQEPGVGEKLLGEDVEATLRGLMRRPGVTLEQFAQVPQDLQALPAELFKGHEQVMGAPLLSEEELAVFVKAYERNGFTGPLNWYRNLRRNWEDTARTPDHVAVPALMVSAAQDIFLPPATTRGMERIVPDLERATVADCGHWTQQEKPDEVNALLLEWMGRRFSAQQR</sequence>
<dbReference type="InterPro" id="IPR000639">
    <property type="entry name" value="Epox_hydrolase-like"/>
</dbReference>
<dbReference type="RefSeq" id="WP_189687798.1">
    <property type="nucleotide sequence ID" value="NZ_BMYK01000008.1"/>
</dbReference>
<evidence type="ECO:0000313" key="3">
    <source>
        <dbReference type="EMBL" id="GHC85457.1"/>
    </source>
</evidence>
<evidence type="ECO:0000259" key="2">
    <source>
        <dbReference type="Pfam" id="PF00561"/>
    </source>
</evidence>